<dbReference type="Pfam" id="PF13515">
    <property type="entry name" value="FUSC_2"/>
    <property type="match status" value="1"/>
</dbReference>
<dbReference type="InterPro" id="IPR049453">
    <property type="entry name" value="Memb_transporter_dom"/>
</dbReference>
<evidence type="ECO:0000256" key="4">
    <source>
        <dbReference type="ARBA" id="ARBA00023136"/>
    </source>
</evidence>
<dbReference type="GO" id="GO:0016020">
    <property type="term" value="C:membrane"/>
    <property type="evidence" value="ECO:0007669"/>
    <property type="project" value="UniProtKB-SubCell"/>
</dbReference>
<proteinExistence type="predicted"/>
<name>A0A2K9NN31_BACTC</name>
<evidence type="ECO:0000256" key="3">
    <source>
        <dbReference type="ARBA" id="ARBA00022989"/>
    </source>
</evidence>
<evidence type="ECO:0000313" key="5">
    <source>
        <dbReference type="EMBL" id="AUN96941.1"/>
    </source>
</evidence>
<organism evidence="5 6">
    <name type="scientific">Bacteriovorax stolpii</name>
    <name type="common">Bdellovibrio stolpii</name>
    <dbReference type="NCBI Taxonomy" id="960"/>
    <lineage>
        <taxon>Bacteria</taxon>
        <taxon>Pseudomonadati</taxon>
        <taxon>Bdellovibrionota</taxon>
        <taxon>Bacteriovoracia</taxon>
        <taxon>Bacteriovoracales</taxon>
        <taxon>Bacteriovoracaceae</taxon>
        <taxon>Bacteriovorax</taxon>
    </lineage>
</organism>
<evidence type="ECO:0000256" key="1">
    <source>
        <dbReference type="ARBA" id="ARBA00004141"/>
    </source>
</evidence>
<reference evidence="5 6" key="1">
    <citation type="submission" date="2018-01" db="EMBL/GenBank/DDBJ databases">
        <title>Complete genome sequence of Bacteriovorax stolpii DSM12778.</title>
        <authorList>
            <person name="Tang B."/>
            <person name="Chang J."/>
        </authorList>
    </citation>
    <scope>NUCLEOTIDE SEQUENCE [LARGE SCALE GENOMIC DNA]</scope>
    <source>
        <strain evidence="5 6">DSM 12778</strain>
    </source>
</reference>
<gene>
    <name evidence="5" type="ORF">C0V70_02225</name>
</gene>
<keyword evidence="2" id="KW-0812">Transmembrane</keyword>
<dbReference type="AlphaFoldDB" id="A0A2K9NN31"/>
<dbReference type="RefSeq" id="WP_102242236.1">
    <property type="nucleotide sequence ID" value="NZ_CP025704.1"/>
</dbReference>
<protein>
    <submittedName>
        <fullName evidence="5">Uncharacterized protein</fullName>
    </submittedName>
</protein>
<dbReference type="EMBL" id="CP025704">
    <property type="protein sequence ID" value="AUN96941.1"/>
    <property type="molecule type" value="Genomic_DNA"/>
</dbReference>
<dbReference type="KEGG" id="bsto:C0V70_02225"/>
<evidence type="ECO:0000313" key="6">
    <source>
        <dbReference type="Proteomes" id="UP000235584"/>
    </source>
</evidence>
<keyword evidence="6" id="KW-1185">Reference proteome</keyword>
<accession>A0A2K9NN31</accession>
<dbReference type="Proteomes" id="UP000235584">
    <property type="component" value="Chromosome"/>
</dbReference>
<comment type="subcellular location">
    <subcellularLocation>
        <location evidence="1">Membrane</location>
        <topology evidence="1">Multi-pass membrane protein</topology>
    </subcellularLocation>
</comment>
<evidence type="ECO:0000256" key="2">
    <source>
        <dbReference type="ARBA" id="ARBA00022692"/>
    </source>
</evidence>
<sequence length="347" mass="38971">MPFKEHVENTLRINPEPTPLFKMLLSALAITTPLIIGHFNHELFVSMFGSLMGLVFYLNDHFDSFFVRTRHLVVTFILLMISLAVGAASVGSLYTVAIILFILSFLLGKSKDYGIELERMMLFITLQFLTASAEVVIKLKLTSLLLYSSIAFLNYLFWAYVIFKVTKHETKLTVSKRATVKKIIAHNRGIKFPLVCAIFSTLGYILAQVFEFAHANWIVGTALIVILPDSYQSIYKSAQRVLGTILGVVIASVILTYAHNQLLLISFVFICSFLMPLGLSQNYWVGNIYIAAMILFFLEIAAPQSTATHHLAYWRAIDIILGCSIGVLAAIWLKPDIVKKSIKSLRH</sequence>
<keyword evidence="3" id="KW-1133">Transmembrane helix</keyword>
<keyword evidence="4" id="KW-0472">Membrane</keyword>